<protein>
    <submittedName>
        <fullName evidence="2">Uncharacterized protein</fullName>
    </submittedName>
</protein>
<evidence type="ECO:0000313" key="3">
    <source>
        <dbReference type="Proteomes" id="UP000190648"/>
    </source>
</evidence>
<sequence length="249" mass="28781">MNSGARQRSARRLRFVSQREEESKGVRNMGKKAGVSNFIASSFITPVWKSLAIEKLLPFAAIKRRRLHFVPFLQAAAAVWHVHLFIIRRYQFNWRPSVGQTPTPKWDLMLIQNRLRLLIEILQVQRGISIDNDEEDVNDRAATSWHQIRSGLMGKKRRQRPTGCWAEGGGSCNFPTEFDQSFIRERKRSPRSFCVFRGLLMLSTAAGFRCERWRFTFEMQNPGITSGQSRRQESQQSQTGTSFCPTVRS</sequence>
<accession>A0A1V4KPQ3</accession>
<gene>
    <name evidence="2" type="ORF">AV530_014724</name>
</gene>
<evidence type="ECO:0000256" key="1">
    <source>
        <dbReference type="SAM" id="MobiDB-lite"/>
    </source>
</evidence>
<feature type="region of interest" description="Disordered" evidence="1">
    <location>
        <begin position="221"/>
        <end position="249"/>
    </location>
</feature>
<evidence type="ECO:0000313" key="2">
    <source>
        <dbReference type="EMBL" id="OPJ86393.1"/>
    </source>
</evidence>
<organism evidence="2 3">
    <name type="scientific">Patagioenas fasciata monilis</name>
    <dbReference type="NCBI Taxonomy" id="372326"/>
    <lineage>
        <taxon>Eukaryota</taxon>
        <taxon>Metazoa</taxon>
        <taxon>Chordata</taxon>
        <taxon>Craniata</taxon>
        <taxon>Vertebrata</taxon>
        <taxon>Euteleostomi</taxon>
        <taxon>Archelosauria</taxon>
        <taxon>Archosauria</taxon>
        <taxon>Dinosauria</taxon>
        <taxon>Saurischia</taxon>
        <taxon>Theropoda</taxon>
        <taxon>Coelurosauria</taxon>
        <taxon>Aves</taxon>
        <taxon>Neognathae</taxon>
        <taxon>Neoaves</taxon>
        <taxon>Columbimorphae</taxon>
        <taxon>Columbiformes</taxon>
        <taxon>Columbidae</taxon>
        <taxon>Patagioenas</taxon>
    </lineage>
</organism>
<keyword evidence="3" id="KW-1185">Reference proteome</keyword>
<dbReference type="Proteomes" id="UP000190648">
    <property type="component" value="Unassembled WGS sequence"/>
</dbReference>
<proteinExistence type="predicted"/>
<feature type="compositionally biased region" description="Low complexity" evidence="1">
    <location>
        <begin position="225"/>
        <end position="242"/>
    </location>
</feature>
<comment type="caution">
    <text evidence="2">The sequence shown here is derived from an EMBL/GenBank/DDBJ whole genome shotgun (WGS) entry which is preliminary data.</text>
</comment>
<dbReference type="AlphaFoldDB" id="A0A1V4KPQ3"/>
<dbReference type="EMBL" id="LSYS01002399">
    <property type="protein sequence ID" value="OPJ86393.1"/>
    <property type="molecule type" value="Genomic_DNA"/>
</dbReference>
<name>A0A1V4KPQ3_PATFA</name>
<reference evidence="2 3" key="1">
    <citation type="submission" date="2016-02" db="EMBL/GenBank/DDBJ databases">
        <title>Band-tailed pigeon sequencing and assembly.</title>
        <authorList>
            <person name="Soares A.E."/>
            <person name="Novak B.J."/>
            <person name="Rice E.S."/>
            <person name="O'Connell B."/>
            <person name="Chang D."/>
            <person name="Weber S."/>
            <person name="Shapiro B."/>
        </authorList>
    </citation>
    <scope>NUCLEOTIDE SEQUENCE [LARGE SCALE GENOMIC DNA]</scope>
    <source>
        <strain evidence="2">BTP2013</strain>
        <tissue evidence="2">Blood</tissue>
    </source>
</reference>